<gene>
    <name evidence="9" type="ordered locus">AALP_Aa6g110400</name>
</gene>
<evidence type="ECO:0000256" key="7">
    <source>
        <dbReference type="SAM" id="MobiDB-lite"/>
    </source>
</evidence>
<evidence type="ECO:0000256" key="6">
    <source>
        <dbReference type="SAM" id="Coils"/>
    </source>
</evidence>
<protein>
    <recommendedName>
        <fullName evidence="5">Transcription factor</fullName>
        <shortName evidence="5">bHLH transcription factor</shortName>
    </recommendedName>
    <alternativeName>
        <fullName evidence="5">Basic helix-loop-helix protein</fullName>
    </alternativeName>
</protein>
<organism evidence="9 10">
    <name type="scientific">Arabis alpina</name>
    <name type="common">Alpine rock-cress</name>
    <dbReference type="NCBI Taxonomy" id="50452"/>
    <lineage>
        <taxon>Eukaryota</taxon>
        <taxon>Viridiplantae</taxon>
        <taxon>Streptophyta</taxon>
        <taxon>Embryophyta</taxon>
        <taxon>Tracheophyta</taxon>
        <taxon>Spermatophyta</taxon>
        <taxon>Magnoliopsida</taxon>
        <taxon>eudicotyledons</taxon>
        <taxon>Gunneridae</taxon>
        <taxon>Pentapetalae</taxon>
        <taxon>rosids</taxon>
        <taxon>malvids</taxon>
        <taxon>Brassicales</taxon>
        <taxon>Brassicaceae</taxon>
        <taxon>Arabideae</taxon>
        <taxon>Arabis</taxon>
    </lineage>
</organism>
<keyword evidence="4 5" id="KW-0539">Nucleus</keyword>
<dbReference type="GO" id="GO:0005509">
    <property type="term" value="F:calcium ion binding"/>
    <property type="evidence" value="ECO:0007669"/>
    <property type="project" value="EnsemblPlants"/>
</dbReference>
<dbReference type="Pfam" id="PF14215">
    <property type="entry name" value="bHLH-MYC_N"/>
    <property type="match status" value="1"/>
</dbReference>
<feature type="region of interest" description="Disordered" evidence="7">
    <location>
        <begin position="284"/>
        <end position="342"/>
    </location>
</feature>
<dbReference type="SMART" id="SM00353">
    <property type="entry name" value="HLH"/>
    <property type="match status" value="1"/>
</dbReference>
<dbReference type="Gene3D" id="4.10.280.10">
    <property type="entry name" value="Helix-loop-helix DNA-binding domain"/>
    <property type="match status" value="1"/>
</dbReference>
<dbReference type="PROSITE" id="PS50888">
    <property type="entry name" value="BHLH"/>
    <property type="match status" value="1"/>
</dbReference>
<keyword evidence="3 5" id="KW-0804">Transcription</keyword>
<dbReference type="InterPro" id="IPR025610">
    <property type="entry name" value="MYC/MYB_N"/>
</dbReference>
<proteinExistence type="predicted"/>
<dbReference type="InterPro" id="IPR011598">
    <property type="entry name" value="bHLH_dom"/>
</dbReference>
<name>A0A087GNH4_ARAAL</name>
<dbReference type="EMBL" id="CM002874">
    <property type="protein sequence ID" value="KFK31426.1"/>
    <property type="molecule type" value="Genomic_DNA"/>
</dbReference>
<feature type="compositionally biased region" description="Basic and acidic residues" evidence="7">
    <location>
        <begin position="300"/>
        <end position="315"/>
    </location>
</feature>
<dbReference type="AlphaFoldDB" id="A0A087GNH4"/>
<keyword evidence="10" id="KW-1185">Reference proteome</keyword>
<dbReference type="GO" id="GO:0046983">
    <property type="term" value="F:protein dimerization activity"/>
    <property type="evidence" value="ECO:0007669"/>
    <property type="project" value="InterPro"/>
</dbReference>
<dbReference type="GO" id="GO:0005634">
    <property type="term" value="C:nucleus"/>
    <property type="evidence" value="ECO:0007669"/>
    <property type="project" value="UniProtKB-SubCell"/>
</dbReference>
<dbReference type="InterPro" id="IPR036638">
    <property type="entry name" value="HLH_DNA-bd_sf"/>
</dbReference>
<dbReference type="Gramene" id="KFK31426">
    <property type="protein sequence ID" value="KFK31426"/>
    <property type="gene ID" value="AALP_AA6G110400"/>
</dbReference>
<evidence type="ECO:0000313" key="10">
    <source>
        <dbReference type="Proteomes" id="UP000029120"/>
    </source>
</evidence>
<dbReference type="SUPFAM" id="SSF47459">
    <property type="entry name" value="HLH, helix-loop-helix DNA-binding domain"/>
    <property type="match status" value="1"/>
</dbReference>
<dbReference type="GO" id="GO:0000976">
    <property type="term" value="F:transcription cis-regulatory region binding"/>
    <property type="evidence" value="ECO:0007669"/>
    <property type="project" value="TreeGrafter"/>
</dbReference>
<evidence type="ECO:0000256" key="4">
    <source>
        <dbReference type="ARBA" id="ARBA00023242"/>
    </source>
</evidence>
<dbReference type="GO" id="GO:0003700">
    <property type="term" value="F:DNA-binding transcription factor activity"/>
    <property type="evidence" value="ECO:0007669"/>
    <property type="project" value="InterPro"/>
</dbReference>
<sequence length="506" mass="56577">MIEALLSSSDVCPLAPASRSLETTLQKRLHAVLNCTHEAWTYAVFWKPSYYDFSGDSVLKWGDGIYKGEDGDTPRRRRKTTAEKEHRNKVLKELTSMISGEAFQVMNEGDDDDDDDVEVSDTEWFYLVSMTWSFGRGSGLAGKAFATYNPVWVTGSDQIYGSGCNRAKQGGDLGLQTIVCIPSDNGVLELGSMEQIQQNSDLFNKIRFLFNFEGSKDFTGAPNLMSVQLEKGNFSTVPNSPNPDPSPVYMQMQNGFTQDLNFSTATSTSARDLSGEILSFGDNVKHSLNPDRNSYSGQIQKEEGKMSTSGEKMDDSILVPENKREKRRGRKPAKDREVPLSHVQAERLRREKLNQRFYALRAVVPNVTKMDKTSLLGDAICYINELKLKSENAETEKNAVQIQLNKLKEQITGRRRNAISSGGEKNAFSEIDVKIIGCDAMIRVESNKSNHPGARFMNALMDLEVEVNHASISVINHLMIQQATVKMGLRNYTEEQLRAMLSSKVN</sequence>
<feature type="compositionally biased region" description="Basic and acidic residues" evidence="7">
    <location>
        <begin position="332"/>
        <end position="342"/>
    </location>
</feature>
<keyword evidence="6" id="KW-0175">Coiled coil</keyword>
<evidence type="ECO:0000256" key="3">
    <source>
        <dbReference type="ARBA" id="ARBA00023163"/>
    </source>
</evidence>
<feature type="compositionally biased region" description="Polar residues" evidence="7">
    <location>
        <begin position="290"/>
        <end position="299"/>
    </location>
</feature>
<dbReference type="OrthoDB" id="1926382at2759"/>
<feature type="coiled-coil region" evidence="6">
    <location>
        <begin position="383"/>
        <end position="410"/>
    </location>
</feature>
<dbReference type="PANTHER" id="PTHR11514">
    <property type="entry name" value="MYC"/>
    <property type="match status" value="1"/>
</dbReference>
<accession>A0A087GNH4</accession>
<dbReference type="CDD" id="cd11449">
    <property type="entry name" value="bHLH_AtAIB_like"/>
    <property type="match status" value="1"/>
</dbReference>
<dbReference type="Pfam" id="PF00010">
    <property type="entry name" value="HLH"/>
    <property type="match status" value="1"/>
</dbReference>
<keyword evidence="2 5" id="KW-0805">Transcription regulation</keyword>
<dbReference type="eggNOG" id="ENOG502QUFW">
    <property type="taxonomic scope" value="Eukaryota"/>
</dbReference>
<dbReference type="OMA" id="VSMTWSF"/>
<evidence type="ECO:0000256" key="2">
    <source>
        <dbReference type="ARBA" id="ARBA00023015"/>
    </source>
</evidence>
<evidence type="ECO:0000313" key="9">
    <source>
        <dbReference type="EMBL" id="KFK31426.1"/>
    </source>
</evidence>
<evidence type="ECO:0000256" key="5">
    <source>
        <dbReference type="RuleBase" id="RU369104"/>
    </source>
</evidence>
<evidence type="ECO:0000256" key="1">
    <source>
        <dbReference type="ARBA" id="ARBA00004123"/>
    </source>
</evidence>
<dbReference type="InterPro" id="IPR045084">
    <property type="entry name" value="AIB/MYC-like"/>
</dbReference>
<dbReference type="GO" id="GO:0042538">
    <property type="term" value="P:hyperosmotic salinity response"/>
    <property type="evidence" value="ECO:0007669"/>
    <property type="project" value="EnsemblPlants"/>
</dbReference>
<feature type="domain" description="BHLH" evidence="8">
    <location>
        <begin position="337"/>
        <end position="386"/>
    </location>
</feature>
<comment type="subcellular location">
    <subcellularLocation>
        <location evidence="1 5">Nucleus</location>
    </subcellularLocation>
</comment>
<evidence type="ECO:0000259" key="8">
    <source>
        <dbReference type="PROSITE" id="PS50888"/>
    </source>
</evidence>
<dbReference type="PANTHER" id="PTHR11514:SF133">
    <property type="entry name" value="TRANSCRIPTION FACTOR BHLH28"/>
    <property type="match status" value="1"/>
</dbReference>
<reference evidence="10" key="1">
    <citation type="journal article" date="2015" name="Nat. Plants">
        <title>Genome expansion of Arabis alpina linked with retrotransposition and reduced symmetric DNA methylation.</title>
        <authorList>
            <person name="Willing E.M."/>
            <person name="Rawat V."/>
            <person name="Mandakova T."/>
            <person name="Maumus F."/>
            <person name="James G.V."/>
            <person name="Nordstroem K.J."/>
            <person name="Becker C."/>
            <person name="Warthmann N."/>
            <person name="Chica C."/>
            <person name="Szarzynska B."/>
            <person name="Zytnicki M."/>
            <person name="Albani M.C."/>
            <person name="Kiefer C."/>
            <person name="Bergonzi S."/>
            <person name="Castaings L."/>
            <person name="Mateos J.L."/>
            <person name="Berns M.C."/>
            <person name="Bujdoso N."/>
            <person name="Piofczyk T."/>
            <person name="de Lorenzo L."/>
            <person name="Barrero-Sicilia C."/>
            <person name="Mateos I."/>
            <person name="Piednoel M."/>
            <person name="Hagmann J."/>
            <person name="Chen-Min-Tao R."/>
            <person name="Iglesias-Fernandez R."/>
            <person name="Schuster S.C."/>
            <person name="Alonso-Blanco C."/>
            <person name="Roudier F."/>
            <person name="Carbonero P."/>
            <person name="Paz-Ares J."/>
            <person name="Davis S.J."/>
            <person name="Pecinka A."/>
            <person name="Quesneville H."/>
            <person name="Colot V."/>
            <person name="Lysak M.A."/>
            <person name="Weigel D."/>
            <person name="Coupland G."/>
            <person name="Schneeberger K."/>
        </authorList>
    </citation>
    <scope>NUCLEOTIDE SEQUENCE [LARGE SCALE GENOMIC DNA]</scope>
    <source>
        <strain evidence="10">cv. Pajares</strain>
    </source>
</reference>
<dbReference type="Proteomes" id="UP000029120">
    <property type="component" value="Chromosome 6"/>
</dbReference>